<evidence type="ECO:0000256" key="1">
    <source>
        <dbReference type="ARBA" id="ARBA00022729"/>
    </source>
</evidence>
<comment type="subcellular location">
    <subcellularLocation>
        <location evidence="2">Cell outer membrane</location>
        <topology evidence="2">Multi-pass membrane protein</topology>
    </subcellularLocation>
</comment>
<dbReference type="EMBL" id="CP060780">
    <property type="protein sequence ID" value="QNP43903.1"/>
    <property type="molecule type" value="Genomic_DNA"/>
</dbReference>
<keyword evidence="2" id="KW-0813">Transport</keyword>
<proteinExistence type="inferred from homology"/>
<keyword evidence="2" id="KW-0812">Transmembrane</keyword>
<dbReference type="PANTHER" id="PTHR30069:SF29">
    <property type="entry name" value="HEMOGLOBIN AND HEMOGLOBIN-HAPTOGLOBIN-BINDING PROTEIN 1-RELATED"/>
    <property type="match status" value="1"/>
</dbReference>
<dbReference type="PROSITE" id="PS52016">
    <property type="entry name" value="TONB_DEPENDENT_REC_3"/>
    <property type="match status" value="1"/>
</dbReference>
<keyword evidence="2" id="KW-0998">Cell outer membrane</keyword>
<keyword evidence="2" id="KW-0472">Membrane</keyword>
<keyword evidence="1" id="KW-0732">Signal</keyword>
<comment type="similarity">
    <text evidence="2">Belongs to the TonB-dependent receptor family.</text>
</comment>
<dbReference type="InterPro" id="IPR012910">
    <property type="entry name" value="Plug_dom"/>
</dbReference>
<evidence type="ECO:0000313" key="5">
    <source>
        <dbReference type="Proteomes" id="UP000516134"/>
    </source>
</evidence>
<name>A0ABX6T3V2_9SPHN</name>
<evidence type="ECO:0000259" key="3">
    <source>
        <dbReference type="Pfam" id="PF07715"/>
    </source>
</evidence>
<accession>A0ABX6T3V2</accession>
<dbReference type="Proteomes" id="UP000516134">
    <property type="component" value="Chromosome"/>
</dbReference>
<sequence length="141" mass="14520">MLDVPPPPPEIIVVTGRALSDPISSRAFQTHVIDSGELRDAPSQQLDEILKRVAGLQLFRRSDSTSGHPTSQGVTLRALGGNASSRALLILDGVPQADPFGGWVNWAAYDPAGLESVSVTRGGGSVPYGSGALAGSSKCAA</sequence>
<feature type="domain" description="TonB-dependent receptor plug" evidence="3">
    <location>
        <begin position="28"/>
        <end position="135"/>
    </location>
</feature>
<dbReference type="Pfam" id="PF07715">
    <property type="entry name" value="Plug"/>
    <property type="match status" value="1"/>
</dbReference>
<dbReference type="SUPFAM" id="SSF56935">
    <property type="entry name" value="Porins"/>
    <property type="match status" value="1"/>
</dbReference>
<keyword evidence="2" id="KW-1134">Transmembrane beta strand</keyword>
<keyword evidence="5" id="KW-1185">Reference proteome</keyword>
<dbReference type="InterPro" id="IPR037066">
    <property type="entry name" value="Plug_dom_sf"/>
</dbReference>
<protein>
    <submittedName>
        <fullName evidence="4">Plug domain-containing protein</fullName>
    </submittedName>
</protein>
<dbReference type="InterPro" id="IPR039426">
    <property type="entry name" value="TonB-dep_rcpt-like"/>
</dbReference>
<dbReference type="PANTHER" id="PTHR30069">
    <property type="entry name" value="TONB-DEPENDENT OUTER MEMBRANE RECEPTOR"/>
    <property type="match status" value="1"/>
</dbReference>
<reference evidence="4 5" key="1">
    <citation type="submission" date="2020-08" db="EMBL/GenBank/DDBJ databases">
        <title>Genome sequence of Sphingomonas daechungensis KACC 18115T.</title>
        <authorList>
            <person name="Hyun D.-W."/>
            <person name="Bae J.-W."/>
        </authorList>
    </citation>
    <scope>NUCLEOTIDE SEQUENCE [LARGE SCALE GENOMIC DNA]</scope>
    <source>
        <strain evidence="4 5">KACC 18115</strain>
    </source>
</reference>
<gene>
    <name evidence="4" type="ORF">H9L15_04585</name>
</gene>
<dbReference type="Gene3D" id="2.170.130.10">
    <property type="entry name" value="TonB-dependent receptor, plug domain"/>
    <property type="match status" value="1"/>
</dbReference>
<evidence type="ECO:0000313" key="4">
    <source>
        <dbReference type="EMBL" id="QNP43903.1"/>
    </source>
</evidence>
<organism evidence="4 5">
    <name type="scientific">Sphingomonas daechungensis</name>
    <dbReference type="NCBI Taxonomy" id="1176646"/>
    <lineage>
        <taxon>Bacteria</taxon>
        <taxon>Pseudomonadati</taxon>
        <taxon>Pseudomonadota</taxon>
        <taxon>Alphaproteobacteria</taxon>
        <taxon>Sphingomonadales</taxon>
        <taxon>Sphingomonadaceae</taxon>
        <taxon>Sphingomonas</taxon>
    </lineage>
</organism>
<evidence type="ECO:0000256" key="2">
    <source>
        <dbReference type="PROSITE-ProRule" id="PRU01360"/>
    </source>
</evidence>